<dbReference type="KEGG" id="gfs:119645007"/>
<gene>
    <name evidence="3" type="primary">LOC119645007</name>
</gene>
<dbReference type="GeneID" id="119645007"/>
<sequence>MPVNKKEKLKNEKQLENWKKSISSTGWLVYRRNSFIKIQIIIIIIIIIIKSVITIKTKYWLSNFWQKLFGLNQKVDVNASFNPKIQSYHPNSRQQYQAASKKSLLKQSIIYILV</sequence>
<proteinExistence type="predicted"/>
<name>A0A9C5ZPG8_9MUSC</name>
<feature type="transmembrane region" description="Helical" evidence="1">
    <location>
        <begin position="34"/>
        <end position="53"/>
    </location>
</feature>
<organism evidence="2 3">
    <name type="scientific">Glossina fuscipes</name>
    <dbReference type="NCBI Taxonomy" id="7396"/>
    <lineage>
        <taxon>Eukaryota</taxon>
        <taxon>Metazoa</taxon>
        <taxon>Ecdysozoa</taxon>
        <taxon>Arthropoda</taxon>
        <taxon>Hexapoda</taxon>
        <taxon>Insecta</taxon>
        <taxon>Pterygota</taxon>
        <taxon>Neoptera</taxon>
        <taxon>Endopterygota</taxon>
        <taxon>Diptera</taxon>
        <taxon>Brachycera</taxon>
        <taxon>Muscomorpha</taxon>
        <taxon>Hippoboscoidea</taxon>
        <taxon>Glossinidae</taxon>
        <taxon>Glossina</taxon>
    </lineage>
</organism>
<evidence type="ECO:0000313" key="3">
    <source>
        <dbReference type="RefSeq" id="XP_037900689.1"/>
    </source>
</evidence>
<evidence type="ECO:0000256" key="1">
    <source>
        <dbReference type="SAM" id="Phobius"/>
    </source>
</evidence>
<keyword evidence="1" id="KW-0472">Membrane</keyword>
<protein>
    <submittedName>
        <fullName evidence="3">Uncharacterized protein LOC119645007</fullName>
    </submittedName>
</protein>
<keyword evidence="1" id="KW-1133">Transmembrane helix</keyword>
<keyword evidence="1" id="KW-0812">Transmembrane</keyword>
<dbReference type="Proteomes" id="UP000092443">
    <property type="component" value="Unplaced"/>
</dbReference>
<accession>A0A9C5ZPG8</accession>
<evidence type="ECO:0000313" key="2">
    <source>
        <dbReference type="Proteomes" id="UP000092443"/>
    </source>
</evidence>
<keyword evidence="2" id="KW-1185">Reference proteome</keyword>
<dbReference type="RefSeq" id="XP_037900689.1">
    <property type="nucleotide sequence ID" value="XM_038044761.1"/>
</dbReference>
<dbReference type="AlphaFoldDB" id="A0A9C5ZPG8"/>
<reference evidence="3" key="1">
    <citation type="submission" date="2025-08" db="UniProtKB">
        <authorList>
            <consortium name="RefSeq"/>
        </authorList>
    </citation>
    <scope>IDENTIFICATION</scope>
    <source>
        <tissue evidence="3">Whole body pupa</tissue>
    </source>
</reference>